<evidence type="ECO:0000313" key="1">
    <source>
        <dbReference type="EMBL" id="NNG24495.1"/>
    </source>
</evidence>
<dbReference type="InterPro" id="IPR025906">
    <property type="entry name" value="YjfB_motility"/>
</dbReference>
<dbReference type="RefSeq" id="WP_171086185.1">
    <property type="nucleotide sequence ID" value="NZ_JABAIV010000005.1"/>
</dbReference>
<dbReference type="Pfam" id="PF14070">
    <property type="entry name" value="YjfB_motility"/>
    <property type="match status" value="1"/>
</dbReference>
<dbReference type="Proteomes" id="UP000533905">
    <property type="component" value="Unassembled WGS sequence"/>
</dbReference>
<keyword evidence="2" id="KW-1185">Reference proteome</keyword>
<protein>
    <submittedName>
        <fullName evidence="1">Putative motility protein</fullName>
    </submittedName>
</protein>
<accession>A0A7Y2K0Q2</accession>
<organism evidence="1 2">
    <name type="scientific">Telluria aromaticivorans</name>
    <dbReference type="NCBI Taxonomy" id="2725995"/>
    <lineage>
        <taxon>Bacteria</taxon>
        <taxon>Pseudomonadati</taxon>
        <taxon>Pseudomonadota</taxon>
        <taxon>Betaproteobacteria</taxon>
        <taxon>Burkholderiales</taxon>
        <taxon>Oxalobacteraceae</taxon>
        <taxon>Telluria group</taxon>
        <taxon>Telluria</taxon>
    </lineage>
</organism>
<dbReference type="AlphaFoldDB" id="A0A7Y2K0Q2"/>
<dbReference type="EMBL" id="JABAIV010000005">
    <property type="protein sequence ID" value="NNG24495.1"/>
    <property type="molecule type" value="Genomic_DNA"/>
</dbReference>
<reference evidence="1 2" key="1">
    <citation type="submission" date="2020-04" db="EMBL/GenBank/DDBJ databases">
        <title>Massilia sp. nov., a cold adapted bacteria isolated from Arctic soil.</title>
        <authorList>
            <person name="Son J."/>
            <person name="Ka J.-O."/>
        </authorList>
    </citation>
    <scope>NUCLEOTIDE SEQUENCE [LARGE SCALE GENOMIC DNA]</scope>
    <source>
        <strain evidence="1 2">ML15P13</strain>
    </source>
</reference>
<name>A0A7Y2K0Q2_9BURK</name>
<comment type="caution">
    <text evidence="1">The sequence shown here is derived from an EMBL/GenBank/DDBJ whole genome shotgun (WGS) entry which is preliminary data.</text>
</comment>
<evidence type="ECO:0000313" key="2">
    <source>
        <dbReference type="Proteomes" id="UP000533905"/>
    </source>
</evidence>
<sequence>MDVSSIAKLSTSIAETGTRQEVSLAVFKKAQQIEAATATQLLEALPSVQSANLPAHLGNKINTTA</sequence>
<proteinExistence type="predicted"/>
<gene>
    <name evidence="1" type="ORF">HGB41_16000</name>
</gene>